<comment type="caution">
    <text evidence="4">The sequence shown here is derived from an EMBL/GenBank/DDBJ whole genome shotgun (WGS) entry which is preliminary data.</text>
</comment>
<evidence type="ECO:0008006" key="6">
    <source>
        <dbReference type="Google" id="ProtNLM"/>
    </source>
</evidence>
<evidence type="ECO:0000256" key="2">
    <source>
        <dbReference type="ARBA" id="ARBA00022737"/>
    </source>
</evidence>
<evidence type="ECO:0000313" key="4">
    <source>
        <dbReference type="EMBL" id="KAG6758648.1"/>
    </source>
</evidence>
<proteinExistence type="inferred from homology"/>
<dbReference type="AlphaFoldDB" id="A0A8X7YSC9"/>
<feature type="repeat" description="PPR" evidence="3">
    <location>
        <begin position="311"/>
        <end position="345"/>
    </location>
</feature>
<evidence type="ECO:0000256" key="1">
    <source>
        <dbReference type="ARBA" id="ARBA00007626"/>
    </source>
</evidence>
<protein>
    <recommendedName>
        <fullName evidence="6">Pentatricopeptide repeat-containing protein</fullName>
    </recommendedName>
</protein>
<accession>A0A8X7YSC9</accession>
<evidence type="ECO:0000256" key="3">
    <source>
        <dbReference type="PROSITE-ProRule" id="PRU00708"/>
    </source>
</evidence>
<feature type="repeat" description="PPR" evidence="3">
    <location>
        <begin position="194"/>
        <end position="228"/>
    </location>
</feature>
<dbReference type="EMBL" id="JAAWWB010000020">
    <property type="protein sequence ID" value="KAG6758648.1"/>
    <property type="molecule type" value="Genomic_DNA"/>
</dbReference>
<gene>
    <name evidence="4" type="ORF">POTOM_039007</name>
</gene>
<dbReference type="InterPro" id="IPR002885">
    <property type="entry name" value="PPR_rpt"/>
</dbReference>
<keyword evidence="2" id="KW-0677">Repeat</keyword>
<dbReference type="Pfam" id="PF13041">
    <property type="entry name" value="PPR_2"/>
    <property type="match status" value="2"/>
</dbReference>
<dbReference type="NCBIfam" id="TIGR00756">
    <property type="entry name" value="PPR"/>
    <property type="match status" value="4"/>
</dbReference>
<name>A0A8X7YSC9_POPTO</name>
<comment type="similarity">
    <text evidence="1">Belongs to the PPR family. P subfamily.</text>
</comment>
<sequence length="413" mass="46587">MESFIYEKRSSQDSLVRGTVGGSAIIAKHVEWTGPSQLDDGLETTVHFKLPKETVSSTMGPSAGLNIFVQWANFKEPVNSSSSTLPQKPTVTFANVVSGRVLILCRRGMDRKFDSVLLELIRKGRASDALVKVYVKVGMFDEAIDVLFQNRKVRGFVPRIWSCYFLMNLLIECRRVEMVVVTYQHLQSINSSPNDYTYTLAIEAFCVRGSSEEAVDVFWEIQEPGSVMLDMEKQGSVPDVYIYGALMYGFSKARDLHKMLSLHGEMEFKETGIKLDEACYNIVMNALCKLGEMDGAVALLIEMKGRRMIPDIVSYTTLIHGYCLEGEMGKAQYVFDVAISRGIALDLFTYTLMIYSYCRENHLREACDLLNDMKKRGIEPDAVTYTVLIDGCSKIKDTLAFWRDMKEGYGCRA</sequence>
<dbReference type="PANTHER" id="PTHR47932">
    <property type="entry name" value="ATPASE EXPRESSION PROTEIN 3"/>
    <property type="match status" value="1"/>
</dbReference>
<evidence type="ECO:0000313" key="5">
    <source>
        <dbReference type="Proteomes" id="UP000886885"/>
    </source>
</evidence>
<dbReference type="PROSITE" id="PS51375">
    <property type="entry name" value="PPR"/>
    <property type="match status" value="4"/>
</dbReference>
<dbReference type="OrthoDB" id="185373at2759"/>
<feature type="repeat" description="PPR" evidence="3">
    <location>
        <begin position="346"/>
        <end position="380"/>
    </location>
</feature>
<keyword evidence="5" id="KW-1185">Reference proteome</keyword>
<reference evidence="4" key="1">
    <citation type="journal article" date="2020" name="bioRxiv">
        <title>Hybrid origin of Populus tomentosa Carr. identified through genome sequencing and phylogenomic analysis.</title>
        <authorList>
            <person name="An X."/>
            <person name="Gao K."/>
            <person name="Chen Z."/>
            <person name="Li J."/>
            <person name="Yang X."/>
            <person name="Yang X."/>
            <person name="Zhou J."/>
            <person name="Guo T."/>
            <person name="Zhao T."/>
            <person name="Huang S."/>
            <person name="Miao D."/>
            <person name="Khan W.U."/>
            <person name="Rao P."/>
            <person name="Ye M."/>
            <person name="Lei B."/>
            <person name="Liao W."/>
            <person name="Wang J."/>
            <person name="Ji L."/>
            <person name="Li Y."/>
            <person name="Guo B."/>
            <person name="Mustafa N.S."/>
            <person name="Li S."/>
            <person name="Yun Q."/>
            <person name="Keller S.R."/>
            <person name="Mao J."/>
            <person name="Zhang R."/>
            <person name="Strauss S.H."/>
        </authorList>
    </citation>
    <scope>NUCLEOTIDE SEQUENCE</scope>
    <source>
        <strain evidence="4">GM15</strain>
        <tissue evidence="4">Leaf</tissue>
    </source>
</reference>
<feature type="repeat" description="PPR" evidence="3">
    <location>
        <begin position="276"/>
        <end position="310"/>
    </location>
</feature>
<dbReference type="Proteomes" id="UP000886885">
    <property type="component" value="Chromosome 10D"/>
</dbReference>
<dbReference type="Pfam" id="PF01535">
    <property type="entry name" value="PPR"/>
    <property type="match status" value="3"/>
</dbReference>
<organism evidence="4 5">
    <name type="scientific">Populus tomentosa</name>
    <name type="common">Chinese white poplar</name>
    <dbReference type="NCBI Taxonomy" id="118781"/>
    <lineage>
        <taxon>Eukaryota</taxon>
        <taxon>Viridiplantae</taxon>
        <taxon>Streptophyta</taxon>
        <taxon>Embryophyta</taxon>
        <taxon>Tracheophyta</taxon>
        <taxon>Spermatophyta</taxon>
        <taxon>Magnoliopsida</taxon>
        <taxon>eudicotyledons</taxon>
        <taxon>Gunneridae</taxon>
        <taxon>Pentapetalae</taxon>
        <taxon>rosids</taxon>
        <taxon>fabids</taxon>
        <taxon>Malpighiales</taxon>
        <taxon>Salicaceae</taxon>
        <taxon>Saliceae</taxon>
        <taxon>Populus</taxon>
    </lineage>
</organism>
<dbReference type="PANTHER" id="PTHR47932:SF44">
    <property type="entry name" value="MIOREX COMPLEX COMPONENT 1"/>
    <property type="match status" value="1"/>
</dbReference>
<dbReference type="GO" id="GO:0003729">
    <property type="term" value="F:mRNA binding"/>
    <property type="evidence" value="ECO:0007669"/>
    <property type="project" value="TreeGrafter"/>
</dbReference>